<feature type="non-terminal residue" evidence="1">
    <location>
        <position position="73"/>
    </location>
</feature>
<proteinExistence type="predicted"/>
<reference evidence="2" key="1">
    <citation type="journal article" date="2017" name="Nat. Ecol. Evol.">
        <title>Genome expansion and lineage-specific genetic innovations in the forest pathogenic fungi Armillaria.</title>
        <authorList>
            <person name="Sipos G."/>
            <person name="Prasanna A.N."/>
            <person name="Walter M.C."/>
            <person name="O'Connor E."/>
            <person name="Balint B."/>
            <person name="Krizsan K."/>
            <person name="Kiss B."/>
            <person name="Hess J."/>
            <person name="Varga T."/>
            <person name="Slot J."/>
            <person name="Riley R."/>
            <person name="Boka B."/>
            <person name="Rigling D."/>
            <person name="Barry K."/>
            <person name="Lee J."/>
            <person name="Mihaltcheva S."/>
            <person name="LaButti K."/>
            <person name="Lipzen A."/>
            <person name="Waldron R."/>
            <person name="Moloney N.M."/>
            <person name="Sperisen C."/>
            <person name="Kredics L."/>
            <person name="Vagvoelgyi C."/>
            <person name="Patrignani A."/>
            <person name="Fitzpatrick D."/>
            <person name="Nagy I."/>
            <person name="Doyle S."/>
            <person name="Anderson J.B."/>
            <person name="Grigoriev I.V."/>
            <person name="Gueldener U."/>
            <person name="Muensterkoetter M."/>
            <person name="Nagy L.G."/>
        </authorList>
    </citation>
    <scope>NUCLEOTIDE SEQUENCE [LARGE SCALE GENOMIC DNA]</scope>
    <source>
        <strain evidence="2">Ar21-2</strain>
    </source>
</reference>
<organism evidence="1 2">
    <name type="scientific">Armillaria gallica</name>
    <name type="common">Bulbous honey fungus</name>
    <name type="synonym">Armillaria bulbosa</name>
    <dbReference type="NCBI Taxonomy" id="47427"/>
    <lineage>
        <taxon>Eukaryota</taxon>
        <taxon>Fungi</taxon>
        <taxon>Dikarya</taxon>
        <taxon>Basidiomycota</taxon>
        <taxon>Agaricomycotina</taxon>
        <taxon>Agaricomycetes</taxon>
        <taxon>Agaricomycetidae</taxon>
        <taxon>Agaricales</taxon>
        <taxon>Marasmiineae</taxon>
        <taxon>Physalacriaceae</taxon>
        <taxon>Armillaria</taxon>
    </lineage>
</organism>
<accession>A0A2H3CY67</accession>
<dbReference type="Proteomes" id="UP000217790">
    <property type="component" value="Unassembled WGS sequence"/>
</dbReference>
<dbReference type="OrthoDB" id="432234at2759"/>
<sequence length="73" mass="8357">MTAHKAQGQTLPNVIVDFESCRGTEAPHVMASRVKSLSGLLILRPFKINKIQKRQSEDYRNESHRLRVLQLLT</sequence>
<dbReference type="AlphaFoldDB" id="A0A2H3CY67"/>
<dbReference type="EMBL" id="KZ293682">
    <property type="protein sequence ID" value="PBK86770.1"/>
    <property type="molecule type" value="Genomic_DNA"/>
</dbReference>
<dbReference type="OMA" id="YRNESHR"/>
<keyword evidence="2" id="KW-1185">Reference proteome</keyword>
<evidence type="ECO:0000313" key="2">
    <source>
        <dbReference type="Proteomes" id="UP000217790"/>
    </source>
</evidence>
<evidence type="ECO:0008006" key="3">
    <source>
        <dbReference type="Google" id="ProtNLM"/>
    </source>
</evidence>
<protein>
    <recommendedName>
        <fullName evidence="3">UvrD-like helicase C-terminal domain-containing protein</fullName>
    </recommendedName>
</protein>
<name>A0A2H3CY67_ARMGA</name>
<dbReference type="InParanoid" id="A0A2H3CY67"/>
<evidence type="ECO:0000313" key="1">
    <source>
        <dbReference type="EMBL" id="PBK86770.1"/>
    </source>
</evidence>
<gene>
    <name evidence="1" type="ORF">ARMGADRAFT_854301</name>
</gene>